<proteinExistence type="predicted"/>
<organism evidence="1 2">
    <name type="scientific">Basidiobolus ranarum</name>
    <dbReference type="NCBI Taxonomy" id="34480"/>
    <lineage>
        <taxon>Eukaryota</taxon>
        <taxon>Fungi</taxon>
        <taxon>Fungi incertae sedis</taxon>
        <taxon>Zoopagomycota</taxon>
        <taxon>Entomophthoromycotina</taxon>
        <taxon>Basidiobolomycetes</taxon>
        <taxon>Basidiobolales</taxon>
        <taxon>Basidiobolaceae</taxon>
        <taxon>Basidiobolus</taxon>
    </lineage>
</organism>
<gene>
    <name evidence="1" type="ORF">K7432_018185</name>
</gene>
<dbReference type="EMBL" id="JASJQH010005255">
    <property type="protein sequence ID" value="KAK9746596.1"/>
    <property type="molecule type" value="Genomic_DNA"/>
</dbReference>
<name>A0ABR2WCH6_9FUNG</name>
<evidence type="ECO:0000313" key="2">
    <source>
        <dbReference type="Proteomes" id="UP001479436"/>
    </source>
</evidence>
<keyword evidence="2" id="KW-1185">Reference proteome</keyword>
<reference evidence="1 2" key="1">
    <citation type="submission" date="2023-04" db="EMBL/GenBank/DDBJ databases">
        <title>Genome of Basidiobolus ranarum AG-B5.</title>
        <authorList>
            <person name="Stajich J.E."/>
            <person name="Carter-House D."/>
            <person name="Gryganskyi A."/>
        </authorList>
    </citation>
    <scope>NUCLEOTIDE SEQUENCE [LARGE SCALE GENOMIC DNA]</scope>
    <source>
        <strain evidence="1 2">AG-B5</strain>
    </source>
</reference>
<comment type="caution">
    <text evidence="1">The sequence shown here is derived from an EMBL/GenBank/DDBJ whole genome shotgun (WGS) entry which is preliminary data.</text>
</comment>
<evidence type="ECO:0000313" key="1">
    <source>
        <dbReference type="EMBL" id="KAK9746596.1"/>
    </source>
</evidence>
<protein>
    <submittedName>
        <fullName evidence="1">Uncharacterized protein</fullName>
    </submittedName>
</protein>
<accession>A0ABR2WCH6</accession>
<sequence>MITLRGLCEDDHDVDQELLLHEVVQAPPAFTDGNVVGEPVTSLDGRHGDGVGMPFDPVADMSALLGADEPMSVQEATIGVGPEEVED</sequence>
<dbReference type="Proteomes" id="UP001479436">
    <property type="component" value="Unassembled WGS sequence"/>
</dbReference>